<evidence type="ECO:0000259" key="9">
    <source>
        <dbReference type="Pfam" id="PF13813"/>
    </source>
</evidence>
<organism evidence="10 11">
    <name type="scientific">Paspalum notatum var. saurae</name>
    <dbReference type="NCBI Taxonomy" id="547442"/>
    <lineage>
        <taxon>Eukaryota</taxon>
        <taxon>Viridiplantae</taxon>
        <taxon>Streptophyta</taxon>
        <taxon>Embryophyta</taxon>
        <taxon>Tracheophyta</taxon>
        <taxon>Spermatophyta</taxon>
        <taxon>Magnoliopsida</taxon>
        <taxon>Liliopsida</taxon>
        <taxon>Poales</taxon>
        <taxon>Poaceae</taxon>
        <taxon>PACMAD clade</taxon>
        <taxon>Panicoideae</taxon>
        <taxon>Andropogonodae</taxon>
        <taxon>Paspaleae</taxon>
        <taxon>Paspalinae</taxon>
        <taxon>Paspalum</taxon>
    </lineage>
</organism>
<accession>A0AAQ3WYP0</accession>
<dbReference type="GO" id="GO:0016020">
    <property type="term" value="C:membrane"/>
    <property type="evidence" value="ECO:0007669"/>
    <property type="project" value="UniProtKB-SubCell"/>
</dbReference>
<dbReference type="PANTHER" id="PTHR31595">
    <property type="entry name" value="LONG-CHAIN-ALCOHOL O-FATTY-ACYLTRANSFERASE 3-RELATED"/>
    <property type="match status" value="1"/>
</dbReference>
<feature type="domain" description="Wax synthase" evidence="9">
    <location>
        <begin position="180"/>
        <end position="258"/>
    </location>
</feature>
<sequence length="334" mass="35990">MHHSVATVPIAATAAMLYARIAAASTCPGLRRLLALTPVLALLTVLPVFVTLYTIRGLTAFFLVWLCEFKLLLLAFGAGPLDPAIRPLPFVFTAALPVKLRQRQSSTKATTTVAETVALPLLSSSVKFAVMAAMFGLLHSKKITHPYAVSILYGIIIYCALDSVFPCLAAVGRALGMEMEPQFNKPYLSASLQDFWGRRWNLMASAVLRPSVYDPVRARLGAAAGVLATFLVSGFMHEVVVYYITFKAPTGHVTAFFVLHGACVCAERWCGATAKPPRVVATPLVVAFVAGTAFWLFFPPLFGDGMSDLYVAETVTLGSSFLDAGIRLLRLTSP</sequence>
<dbReference type="InterPro" id="IPR032805">
    <property type="entry name" value="Wax_synthase_dom"/>
</dbReference>
<dbReference type="InterPro" id="IPR044851">
    <property type="entry name" value="Wax_synthase"/>
</dbReference>
<evidence type="ECO:0000256" key="3">
    <source>
        <dbReference type="ARBA" id="ARBA00022679"/>
    </source>
</evidence>
<feature type="transmembrane region" description="Helical" evidence="8">
    <location>
        <begin position="220"/>
        <end position="244"/>
    </location>
</feature>
<keyword evidence="4 8" id="KW-0812">Transmembrane</keyword>
<evidence type="ECO:0000256" key="7">
    <source>
        <dbReference type="ARBA" id="ARBA00023315"/>
    </source>
</evidence>
<dbReference type="Proteomes" id="UP001341281">
    <property type="component" value="Chromosome 06"/>
</dbReference>
<evidence type="ECO:0000313" key="10">
    <source>
        <dbReference type="EMBL" id="WVZ79168.1"/>
    </source>
</evidence>
<evidence type="ECO:0000256" key="5">
    <source>
        <dbReference type="ARBA" id="ARBA00022989"/>
    </source>
</evidence>
<comment type="similarity">
    <text evidence="2">Belongs to the wax synthase family.</text>
</comment>
<protein>
    <recommendedName>
        <fullName evidence="9">Wax synthase domain-containing protein</fullName>
    </recommendedName>
</protein>
<proteinExistence type="inferred from homology"/>
<dbReference type="EMBL" id="CP144750">
    <property type="protein sequence ID" value="WVZ79168.1"/>
    <property type="molecule type" value="Genomic_DNA"/>
</dbReference>
<dbReference type="PANTHER" id="PTHR31595:SF33">
    <property type="entry name" value="OS02G0468100 PROTEIN"/>
    <property type="match status" value="1"/>
</dbReference>
<evidence type="ECO:0000256" key="4">
    <source>
        <dbReference type="ARBA" id="ARBA00022692"/>
    </source>
</evidence>
<dbReference type="GO" id="GO:0008374">
    <property type="term" value="F:O-acyltransferase activity"/>
    <property type="evidence" value="ECO:0007669"/>
    <property type="project" value="InterPro"/>
</dbReference>
<name>A0AAQ3WYP0_PASNO</name>
<dbReference type="PIRSF" id="PIRSF037006">
    <property type="entry name" value="Wax_synthase"/>
    <property type="match status" value="1"/>
</dbReference>
<evidence type="ECO:0000313" key="11">
    <source>
        <dbReference type="Proteomes" id="UP001341281"/>
    </source>
</evidence>
<feature type="transmembrane region" description="Helical" evidence="8">
    <location>
        <begin position="279"/>
        <end position="298"/>
    </location>
</feature>
<dbReference type="Pfam" id="PF13813">
    <property type="entry name" value="MBOAT_2"/>
    <property type="match status" value="1"/>
</dbReference>
<keyword evidence="3" id="KW-0808">Transferase</keyword>
<keyword evidence="5 8" id="KW-1133">Transmembrane helix</keyword>
<feature type="transmembrane region" description="Helical" evidence="8">
    <location>
        <begin position="150"/>
        <end position="175"/>
    </location>
</feature>
<keyword evidence="7" id="KW-0012">Acyltransferase</keyword>
<dbReference type="InterPro" id="IPR017088">
    <property type="entry name" value="Wax_synthase_Magnoliopsida"/>
</dbReference>
<dbReference type="GO" id="GO:0006629">
    <property type="term" value="P:lipid metabolic process"/>
    <property type="evidence" value="ECO:0007669"/>
    <property type="project" value="InterPro"/>
</dbReference>
<evidence type="ECO:0000256" key="6">
    <source>
        <dbReference type="ARBA" id="ARBA00023136"/>
    </source>
</evidence>
<evidence type="ECO:0000256" key="2">
    <source>
        <dbReference type="ARBA" id="ARBA00007282"/>
    </source>
</evidence>
<dbReference type="AlphaFoldDB" id="A0AAQ3WYP0"/>
<feature type="transmembrane region" description="Helical" evidence="8">
    <location>
        <begin position="34"/>
        <end position="53"/>
    </location>
</feature>
<keyword evidence="11" id="KW-1185">Reference proteome</keyword>
<comment type="subcellular location">
    <subcellularLocation>
        <location evidence="1">Membrane</location>
        <topology evidence="1">Multi-pass membrane protein</topology>
    </subcellularLocation>
</comment>
<evidence type="ECO:0000256" key="8">
    <source>
        <dbReference type="SAM" id="Phobius"/>
    </source>
</evidence>
<gene>
    <name evidence="10" type="ORF">U9M48_026779</name>
</gene>
<feature type="transmembrane region" description="Helical" evidence="8">
    <location>
        <begin position="112"/>
        <end position="138"/>
    </location>
</feature>
<evidence type="ECO:0000256" key="1">
    <source>
        <dbReference type="ARBA" id="ARBA00004141"/>
    </source>
</evidence>
<reference evidence="10 11" key="1">
    <citation type="submission" date="2024-02" db="EMBL/GenBank/DDBJ databases">
        <title>High-quality chromosome-scale genome assembly of Pensacola bahiagrass (Paspalum notatum Flugge var. saurae).</title>
        <authorList>
            <person name="Vega J.M."/>
            <person name="Podio M."/>
            <person name="Orjuela J."/>
            <person name="Siena L.A."/>
            <person name="Pessino S.C."/>
            <person name="Combes M.C."/>
            <person name="Mariac C."/>
            <person name="Albertini E."/>
            <person name="Pupilli F."/>
            <person name="Ortiz J.P.A."/>
            <person name="Leblanc O."/>
        </authorList>
    </citation>
    <scope>NUCLEOTIDE SEQUENCE [LARGE SCALE GENOMIC DNA]</scope>
    <source>
        <strain evidence="10">R1</strain>
        <tissue evidence="10">Leaf</tissue>
    </source>
</reference>
<keyword evidence="6 8" id="KW-0472">Membrane</keyword>